<keyword evidence="9" id="KW-1185">Reference proteome</keyword>
<dbReference type="RefSeq" id="XP_071905148.1">
    <property type="nucleotide sequence ID" value="XM_072049047.1"/>
</dbReference>
<keyword evidence="6" id="KW-0256">Endoplasmic reticulum</keyword>
<evidence type="ECO:0000313" key="11">
    <source>
        <dbReference type="RefSeq" id="XP_071905149.1"/>
    </source>
</evidence>
<comment type="subcellular location">
    <subcellularLocation>
        <location evidence="1">Endoplasmic reticulum membrane</location>
        <topology evidence="1">Single-pass membrane protein</topology>
    </subcellularLocation>
</comment>
<dbReference type="InterPro" id="IPR026051">
    <property type="entry name" value="ALG1-like"/>
</dbReference>
<keyword evidence="8" id="KW-0472">Membrane</keyword>
<evidence type="ECO:0000313" key="9">
    <source>
        <dbReference type="Proteomes" id="UP001652660"/>
    </source>
</evidence>
<proteinExistence type="predicted"/>
<dbReference type="Proteomes" id="UP001652660">
    <property type="component" value="Chromosome 5e"/>
</dbReference>
<evidence type="ECO:0000256" key="6">
    <source>
        <dbReference type="ARBA" id="ARBA00022824"/>
    </source>
</evidence>
<organism evidence="9 11">
    <name type="scientific">Coffea arabica</name>
    <name type="common">Arabian coffee</name>
    <dbReference type="NCBI Taxonomy" id="13443"/>
    <lineage>
        <taxon>Eukaryota</taxon>
        <taxon>Viridiplantae</taxon>
        <taxon>Streptophyta</taxon>
        <taxon>Embryophyta</taxon>
        <taxon>Tracheophyta</taxon>
        <taxon>Spermatophyta</taxon>
        <taxon>Magnoliopsida</taxon>
        <taxon>eudicotyledons</taxon>
        <taxon>Gunneridae</taxon>
        <taxon>Pentapetalae</taxon>
        <taxon>asterids</taxon>
        <taxon>lamiids</taxon>
        <taxon>Gentianales</taxon>
        <taxon>Rubiaceae</taxon>
        <taxon>Ixoroideae</taxon>
        <taxon>Gardenieae complex</taxon>
        <taxon>Bertiereae - Coffeeae clade</taxon>
        <taxon>Coffeeae</taxon>
        <taxon>Coffea</taxon>
    </lineage>
</organism>
<dbReference type="RefSeq" id="XP_071905149.1">
    <property type="nucleotide sequence ID" value="XM_072049048.1"/>
</dbReference>
<sequence length="138" mass="15497">MNWIRTRGLKQLCFMINLLNFSDLLPLRRSMRISESLSQPFGLQDCISYGMTGTGESDPNSTLFTIHTGTNIIMKQNRPAIIVSSTSWTPDENFSILLEAALMYDRRVAGLLNEDDVSDGEILWNEILCQGGGVQENH</sequence>
<accession>A0ABM4UCZ0</accession>
<comment type="pathway">
    <text evidence="2">Protein modification; protein glycosylation.</text>
</comment>
<name>A0ABM4UCZ0_COFAR</name>
<keyword evidence="4" id="KW-0808">Transferase</keyword>
<evidence type="ECO:0000256" key="4">
    <source>
        <dbReference type="ARBA" id="ARBA00022679"/>
    </source>
</evidence>
<keyword evidence="5" id="KW-0812">Transmembrane</keyword>
<evidence type="ECO:0000256" key="5">
    <source>
        <dbReference type="ARBA" id="ARBA00022692"/>
    </source>
</evidence>
<keyword evidence="3" id="KW-0328">Glycosyltransferase</keyword>
<reference evidence="10 11" key="1">
    <citation type="submission" date="2025-05" db="UniProtKB">
        <authorList>
            <consortium name="RefSeq"/>
        </authorList>
    </citation>
    <scope>IDENTIFICATION</scope>
    <source>
        <tissue evidence="10 11">Leaves</tissue>
    </source>
</reference>
<dbReference type="PANTHER" id="PTHR13036">
    <property type="entry name" value="BETA1,4 MANNOSYLTRANSFERASE"/>
    <property type="match status" value="1"/>
</dbReference>
<evidence type="ECO:0000256" key="7">
    <source>
        <dbReference type="ARBA" id="ARBA00022989"/>
    </source>
</evidence>
<dbReference type="PANTHER" id="PTHR13036:SF0">
    <property type="entry name" value="CHITOBIOSYLDIPHOSPHODOLICHOL BETA-MANNOSYLTRANSFERASE"/>
    <property type="match status" value="1"/>
</dbReference>
<dbReference type="GeneID" id="140006694"/>
<evidence type="ECO:0000256" key="2">
    <source>
        <dbReference type="ARBA" id="ARBA00004922"/>
    </source>
</evidence>
<gene>
    <name evidence="10 11" type="primary">LOC140006694</name>
</gene>
<protein>
    <submittedName>
        <fullName evidence="10 11">UDP-glycosyltransferase TURAN-like isoform X2</fullName>
    </submittedName>
</protein>
<evidence type="ECO:0000256" key="1">
    <source>
        <dbReference type="ARBA" id="ARBA00004389"/>
    </source>
</evidence>
<evidence type="ECO:0000256" key="8">
    <source>
        <dbReference type="ARBA" id="ARBA00023136"/>
    </source>
</evidence>
<keyword evidence="7" id="KW-1133">Transmembrane helix</keyword>
<evidence type="ECO:0000313" key="10">
    <source>
        <dbReference type="RefSeq" id="XP_071905148.1"/>
    </source>
</evidence>
<evidence type="ECO:0000256" key="3">
    <source>
        <dbReference type="ARBA" id="ARBA00022676"/>
    </source>
</evidence>